<dbReference type="Pfam" id="PF22521">
    <property type="entry name" value="HypF_C_2"/>
    <property type="match status" value="1"/>
</dbReference>
<evidence type="ECO:0000256" key="8">
    <source>
        <dbReference type="PIRNR" id="PIRNR006256"/>
    </source>
</evidence>
<gene>
    <name evidence="12" type="ordered locus">Pden_3096</name>
</gene>
<dbReference type="PANTHER" id="PTHR42959">
    <property type="entry name" value="CARBAMOYLTRANSFERASE"/>
    <property type="match status" value="1"/>
</dbReference>
<dbReference type="GO" id="GO:0051604">
    <property type="term" value="P:protein maturation"/>
    <property type="evidence" value="ECO:0007669"/>
    <property type="project" value="TreeGrafter"/>
</dbReference>
<comment type="function">
    <text evidence="8">Involved in the maturation of [NiFe] hydrogenases. Along with HypE, it catalyzes the synthesis of the CN ligands of the active site iron of [NiFe]-hydrogenases. HypF functions as a carbamoyl transferase using carbamoylphosphate as a substrate and transferring the carboxamido moiety in an ATP-dependent reaction to the thiolate of the C-terminal cysteine of HypE yielding a protein-S-carboxamide.</text>
</comment>
<dbReference type="RefSeq" id="WP_011749364.1">
    <property type="nucleotide sequence ID" value="NC_008687.1"/>
</dbReference>
<dbReference type="Gene3D" id="3.30.110.120">
    <property type="match status" value="1"/>
</dbReference>
<evidence type="ECO:0000256" key="2">
    <source>
        <dbReference type="ARBA" id="ARBA00008097"/>
    </source>
</evidence>
<feature type="domain" description="Acylphosphatase-like" evidence="10">
    <location>
        <begin position="9"/>
        <end position="94"/>
    </location>
</feature>
<evidence type="ECO:0000256" key="3">
    <source>
        <dbReference type="ARBA" id="ARBA00022598"/>
    </source>
</evidence>
<comment type="pathway">
    <text evidence="1 8">Protein modification; [NiFe] hydrogenase maturation.</text>
</comment>
<dbReference type="Gene3D" id="3.30.420.360">
    <property type="match status" value="1"/>
</dbReference>
<dbReference type="Pfam" id="PF17788">
    <property type="entry name" value="HypF_C"/>
    <property type="match status" value="1"/>
</dbReference>
<dbReference type="InterPro" id="IPR051060">
    <property type="entry name" value="Carbamoyltrans_HypF-like"/>
</dbReference>
<dbReference type="EMBL" id="CP000490">
    <property type="protein sequence ID" value="ABL71177.1"/>
    <property type="molecule type" value="Genomic_DNA"/>
</dbReference>
<proteinExistence type="inferred from homology"/>
<keyword evidence="9" id="KW-0378">Hydrolase</keyword>
<dbReference type="Pfam" id="PF01300">
    <property type="entry name" value="Sua5_yciO_yrdC"/>
    <property type="match status" value="1"/>
</dbReference>
<feature type="active site" evidence="9">
    <location>
        <position position="42"/>
    </location>
</feature>
<accession>A1B6N3</accession>
<keyword evidence="4" id="KW-0479">Metal-binding</keyword>
<comment type="similarity">
    <text evidence="2 8">Belongs to the carbamoyltransferase HypF family.</text>
</comment>
<dbReference type="PROSITE" id="PS00150">
    <property type="entry name" value="ACYLPHOSPHATASE_1"/>
    <property type="match status" value="1"/>
</dbReference>
<dbReference type="PROSITE" id="PS51160">
    <property type="entry name" value="ACYLPHOSPHATASE_3"/>
    <property type="match status" value="1"/>
</dbReference>
<protein>
    <recommendedName>
        <fullName evidence="8">Carbamoyltransferase HypF</fullName>
        <ecNumber evidence="8">6.2.-.-</ecNumber>
    </recommendedName>
</protein>
<dbReference type="Gene3D" id="3.90.870.50">
    <property type="match status" value="1"/>
</dbReference>
<dbReference type="GO" id="GO:0016874">
    <property type="term" value="F:ligase activity"/>
    <property type="evidence" value="ECO:0007669"/>
    <property type="project" value="UniProtKB-UniRule"/>
</dbReference>
<evidence type="ECO:0000259" key="10">
    <source>
        <dbReference type="PROSITE" id="PS51160"/>
    </source>
</evidence>
<dbReference type="InterPro" id="IPR041440">
    <property type="entry name" value="HypF_C"/>
</dbReference>
<keyword evidence="6" id="KW-0862">Zinc</keyword>
<dbReference type="InterPro" id="IPR004421">
    <property type="entry name" value="Carbamoyltransferase_HypF"/>
</dbReference>
<evidence type="ECO:0000256" key="9">
    <source>
        <dbReference type="PROSITE-ProRule" id="PRU00520"/>
    </source>
</evidence>
<dbReference type="GO" id="GO:0003998">
    <property type="term" value="F:acylphosphatase activity"/>
    <property type="evidence" value="ECO:0007669"/>
    <property type="project" value="UniProtKB-EC"/>
</dbReference>
<dbReference type="STRING" id="318586.Pden_3096"/>
<dbReference type="InterPro" id="IPR055128">
    <property type="entry name" value="HypF_C_2"/>
</dbReference>
<dbReference type="NCBIfam" id="TIGR00143">
    <property type="entry name" value="hypF"/>
    <property type="match status" value="1"/>
</dbReference>
<evidence type="ECO:0000256" key="6">
    <source>
        <dbReference type="ARBA" id="ARBA00022833"/>
    </source>
</evidence>
<reference evidence="13" key="1">
    <citation type="submission" date="2006-12" db="EMBL/GenBank/DDBJ databases">
        <title>Complete sequence of chromosome 2 of Paracoccus denitrificans PD1222.</title>
        <authorList>
            <person name="Copeland A."/>
            <person name="Lucas S."/>
            <person name="Lapidus A."/>
            <person name="Barry K."/>
            <person name="Detter J.C."/>
            <person name="Glavina del Rio T."/>
            <person name="Hammon N."/>
            <person name="Israni S."/>
            <person name="Dalin E."/>
            <person name="Tice H."/>
            <person name="Pitluck S."/>
            <person name="Munk A.C."/>
            <person name="Brettin T."/>
            <person name="Bruce D."/>
            <person name="Han C."/>
            <person name="Tapia R."/>
            <person name="Gilna P."/>
            <person name="Schmutz J."/>
            <person name="Larimer F."/>
            <person name="Land M."/>
            <person name="Hauser L."/>
            <person name="Kyrpides N."/>
            <person name="Lykidis A."/>
            <person name="Spiro S."/>
            <person name="Richardson D.J."/>
            <person name="Moir J.W.B."/>
            <person name="Ferguson S.J."/>
            <person name="van Spanning R.J.M."/>
            <person name="Richardson P."/>
        </authorList>
    </citation>
    <scope>NUCLEOTIDE SEQUENCE [LARGE SCALE GENOMIC DNA]</scope>
    <source>
        <strain evidence="13">Pd 1222</strain>
    </source>
</reference>
<dbReference type="eggNOG" id="COG0068">
    <property type="taxonomic scope" value="Bacteria"/>
</dbReference>
<dbReference type="GO" id="GO:0016743">
    <property type="term" value="F:carboxyl- or carbamoyltransferase activity"/>
    <property type="evidence" value="ECO:0007669"/>
    <property type="project" value="UniProtKB-UniRule"/>
</dbReference>
<dbReference type="HOGENOM" id="CLU_009164_0_0_5"/>
<evidence type="ECO:0000256" key="4">
    <source>
        <dbReference type="ARBA" id="ARBA00022723"/>
    </source>
</evidence>
<keyword evidence="13" id="KW-1185">Reference proteome</keyword>
<dbReference type="Gene3D" id="3.30.420.40">
    <property type="match status" value="1"/>
</dbReference>
<dbReference type="SUPFAM" id="SSF54975">
    <property type="entry name" value="Acylphosphatase/BLUF domain-like"/>
    <property type="match status" value="1"/>
</dbReference>
<keyword evidence="5" id="KW-0863">Zinc-finger</keyword>
<evidence type="ECO:0000256" key="7">
    <source>
        <dbReference type="ARBA" id="ARBA00048220"/>
    </source>
</evidence>
<keyword evidence="3" id="KW-0436">Ligase</keyword>
<feature type="active site" evidence="9">
    <location>
        <position position="24"/>
    </location>
</feature>
<dbReference type="InterPro" id="IPR011125">
    <property type="entry name" value="Znf_HypF"/>
</dbReference>
<evidence type="ECO:0000256" key="1">
    <source>
        <dbReference type="ARBA" id="ARBA00004711"/>
    </source>
</evidence>
<dbReference type="Proteomes" id="UP000000361">
    <property type="component" value="Chromosome 2"/>
</dbReference>
<comment type="catalytic activity">
    <reaction evidence="9">
        <text>an acyl phosphate + H2O = a carboxylate + phosphate + H(+)</text>
        <dbReference type="Rhea" id="RHEA:14965"/>
        <dbReference type="ChEBI" id="CHEBI:15377"/>
        <dbReference type="ChEBI" id="CHEBI:15378"/>
        <dbReference type="ChEBI" id="CHEBI:29067"/>
        <dbReference type="ChEBI" id="CHEBI:43474"/>
        <dbReference type="ChEBI" id="CHEBI:59918"/>
        <dbReference type="EC" id="3.6.1.7"/>
    </reaction>
</comment>
<dbReference type="PANTHER" id="PTHR42959:SF1">
    <property type="entry name" value="CARBAMOYLTRANSFERASE HYPF"/>
    <property type="match status" value="1"/>
</dbReference>
<dbReference type="GeneID" id="93452774"/>
<dbReference type="SUPFAM" id="SSF55821">
    <property type="entry name" value="YrdC/RibB"/>
    <property type="match status" value="1"/>
</dbReference>
<dbReference type="KEGG" id="pde:Pden_3096"/>
<dbReference type="EnsemblBacteria" id="ABL71177">
    <property type="protein sequence ID" value="ABL71177"/>
    <property type="gene ID" value="Pden_3096"/>
</dbReference>
<dbReference type="AlphaFoldDB" id="A1B6N3"/>
<dbReference type="EC" id="6.2.-.-" evidence="8"/>
<dbReference type="GO" id="GO:0008270">
    <property type="term" value="F:zinc ion binding"/>
    <property type="evidence" value="ECO:0007669"/>
    <property type="project" value="UniProtKB-KW"/>
</dbReference>
<evidence type="ECO:0000256" key="5">
    <source>
        <dbReference type="ARBA" id="ARBA00022771"/>
    </source>
</evidence>
<dbReference type="UniPathway" id="UPA00335"/>
<dbReference type="PROSITE" id="PS51163">
    <property type="entry name" value="YRDC"/>
    <property type="match status" value="1"/>
</dbReference>
<dbReference type="Pfam" id="PF07503">
    <property type="entry name" value="zf-HYPF"/>
    <property type="match status" value="2"/>
</dbReference>
<dbReference type="InterPro" id="IPR001792">
    <property type="entry name" value="Acylphosphatase-like_dom"/>
</dbReference>
<evidence type="ECO:0000313" key="13">
    <source>
        <dbReference type="Proteomes" id="UP000000361"/>
    </source>
</evidence>
<sequence>MTLPTMEQGFAIRVRGQVQGVGFRPFVWRLARAAGLRGEVLNDAEGVLIRLVAQDCGDFIAALRADRPPLARIDAIEAVPQVFAAMPEGFSIVASTGTGAETRVTPDAATCPECRAEVFAPGRRQGYAFTNCTHCGPRYTILRELPYDRARTTMAGFDLCPDCAAEYADPADRRFHAQPIACPACGPNLWYEAGGKEVAGDPVALAVAALKAGQVVAVKGLGGFHLACDAADARAVALLRARKRRPSKPFALMGTEAMICAHATPSEACWRLLRDPAAPVVLVPARGTLPEDVAPGMRALGVMLPYTPLHHLLIAAFGGMLVMTSGNLSGAPQVTGNDEARKALARFADGFLMHNREIARRLDDGVERADPPMVIRRARGRVPGTLPLPPGFDGAPRVLAFGGQMKAAICLTKNGQAMVSQHLGDLDDAETALEYDRTLRDLAALFDHAPELAACDPHPGYRATIAAEGAGLPLIRVWHHHAHLASCLGDNLWPLDGGRVAGIVMDGLGLGPEGAIWGGEVLLGDYTGFERVAHLAPAPLPGGDSASREPWRNALARLDQAGLSAVADRLFPAAPRALLRQAARAGVNAPQSSSAGRLFDAFAALAGFAGAQSYEGEAAMRLEAMACPASPYPFDCRDGGVIDPAPMFRAAATDLAAGRDPGEMAGAFHAGLARAFCAPARALVQSGRAQAVALSGGVLQNAFFLRECLAALDGLPVLLHRQIPANDGGLAFGQALVAAAQHMAAAKSL</sequence>
<name>A1B6N3_PARDP</name>
<dbReference type="InterPro" id="IPR017968">
    <property type="entry name" value="Acylphosphatase_CS"/>
</dbReference>
<dbReference type="InterPro" id="IPR017945">
    <property type="entry name" value="DHBP_synth_RibB-like_a/b_dom"/>
</dbReference>
<dbReference type="Pfam" id="PF00708">
    <property type="entry name" value="Acylphosphatase"/>
    <property type="match status" value="1"/>
</dbReference>
<organism evidence="12 13">
    <name type="scientific">Paracoccus denitrificans (strain Pd 1222)</name>
    <dbReference type="NCBI Taxonomy" id="318586"/>
    <lineage>
        <taxon>Bacteria</taxon>
        <taxon>Pseudomonadati</taxon>
        <taxon>Pseudomonadota</taxon>
        <taxon>Alphaproteobacteria</taxon>
        <taxon>Rhodobacterales</taxon>
        <taxon>Paracoccaceae</taxon>
        <taxon>Paracoccus</taxon>
    </lineage>
</organism>
<dbReference type="GO" id="GO:0003725">
    <property type="term" value="F:double-stranded RNA binding"/>
    <property type="evidence" value="ECO:0007669"/>
    <property type="project" value="InterPro"/>
</dbReference>
<feature type="domain" description="YrdC-like" evidence="11">
    <location>
        <begin position="200"/>
        <end position="380"/>
    </location>
</feature>
<dbReference type="PIRSF" id="PIRSF006256">
    <property type="entry name" value="CMPcnvr_hdrg_mat"/>
    <property type="match status" value="1"/>
</dbReference>
<dbReference type="InterPro" id="IPR036046">
    <property type="entry name" value="Acylphosphatase-like_dom_sf"/>
</dbReference>
<comment type="catalytic activity">
    <reaction evidence="7 8">
        <text>C-terminal L-cysteinyl-[HypE protein] + carbamoyl phosphate + ATP + H2O = C-terminal S-carboxamide-L-cysteinyl-[HypE protein] + AMP + phosphate + diphosphate + H(+)</text>
        <dbReference type="Rhea" id="RHEA:55636"/>
        <dbReference type="Rhea" id="RHEA-COMP:14247"/>
        <dbReference type="Rhea" id="RHEA-COMP:14392"/>
        <dbReference type="ChEBI" id="CHEBI:15377"/>
        <dbReference type="ChEBI" id="CHEBI:15378"/>
        <dbReference type="ChEBI" id="CHEBI:30616"/>
        <dbReference type="ChEBI" id="CHEBI:33019"/>
        <dbReference type="ChEBI" id="CHEBI:43474"/>
        <dbReference type="ChEBI" id="CHEBI:58228"/>
        <dbReference type="ChEBI" id="CHEBI:76913"/>
        <dbReference type="ChEBI" id="CHEBI:139126"/>
        <dbReference type="ChEBI" id="CHEBI:456215"/>
    </reaction>
</comment>
<evidence type="ECO:0000259" key="11">
    <source>
        <dbReference type="PROSITE" id="PS51163"/>
    </source>
</evidence>
<evidence type="ECO:0000313" key="12">
    <source>
        <dbReference type="EMBL" id="ABL71177.1"/>
    </source>
</evidence>
<dbReference type="InterPro" id="IPR006070">
    <property type="entry name" value="Sua5-like_dom"/>
</dbReference>